<name>A0A550CPR3_9AGAR</name>
<dbReference type="OrthoDB" id="68581at2759"/>
<evidence type="ECO:0000259" key="3">
    <source>
        <dbReference type="Pfam" id="PF23021"/>
    </source>
</evidence>
<dbReference type="FunFam" id="3.60.10.10:FF:000100">
    <property type="entry name" value="Unplaced genomic scaffold supercont2.12, whole genome shotgun sequence"/>
    <property type="match status" value="1"/>
</dbReference>
<keyword evidence="1" id="KW-1133">Transmembrane helix</keyword>
<gene>
    <name evidence="6" type="ORF">BD626DRAFT_483823</name>
</gene>
<dbReference type="GO" id="GO:0005783">
    <property type="term" value="C:endoplasmic reticulum"/>
    <property type="evidence" value="ECO:0007669"/>
    <property type="project" value="TreeGrafter"/>
</dbReference>
<evidence type="ECO:0000259" key="2">
    <source>
        <dbReference type="Pfam" id="PF10277"/>
    </source>
</evidence>
<proteinExistence type="predicted"/>
<dbReference type="GO" id="GO:0031505">
    <property type="term" value="P:fungal-type cell wall organization"/>
    <property type="evidence" value="ECO:0007669"/>
    <property type="project" value="TreeGrafter"/>
</dbReference>
<dbReference type="SUPFAM" id="SSF56219">
    <property type="entry name" value="DNase I-like"/>
    <property type="match status" value="1"/>
</dbReference>
<keyword evidence="1" id="KW-0472">Membrane</keyword>
<protein>
    <submittedName>
        <fullName evidence="6">Frag1/DRAM/Sfk1 family-domain-containing protein</fullName>
    </submittedName>
</protein>
<feature type="domain" description="PGAP2IP C-terminal nuclease-like" evidence="5">
    <location>
        <begin position="722"/>
        <end position="951"/>
    </location>
</feature>
<dbReference type="InterPro" id="IPR036691">
    <property type="entry name" value="Endo/exonu/phosph_ase_sf"/>
</dbReference>
<feature type="transmembrane region" description="Helical" evidence="1">
    <location>
        <begin position="623"/>
        <end position="642"/>
    </location>
</feature>
<feature type="transmembrane region" description="Helical" evidence="1">
    <location>
        <begin position="287"/>
        <end position="307"/>
    </location>
</feature>
<keyword evidence="1" id="KW-0812">Transmembrane</keyword>
<dbReference type="InterPro" id="IPR053911">
    <property type="entry name" value="PGAP2IP_TM_2nd"/>
</dbReference>
<dbReference type="GO" id="GO:0006506">
    <property type="term" value="P:GPI anchor biosynthetic process"/>
    <property type="evidence" value="ECO:0007669"/>
    <property type="project" value="TreeGrafter"/>
</dbReference>
<dbReference type="Proteomes" id="UP000320762">
    <property type="component" value="Unassembled WGS sequence"/>
</dbReference>
<dbReference type="AlphaFoldDB" id="A0A550CPR3"/>
<feature type="domain" description="PGAP2IP second transmembrane" evidence="3">
    <location>
        <begin position="468"/>
        <end position="530"/>
    </location>
</feature>
<dbReference type="EMBL" id="VDMD01000003">
    <property type="protein sequence ID" value="TRM66791.1"/>
    <property type="molecule type" value="Genomic_DNA"/>
</dbReference>
<evidence type="ECO:0000313" key="7">
    <source>
        <dbReference type="Proteomes" id="UP000320762"/>
    </source>
</evidence>
<dbReference type="InterPro" id="IPR019402">
    <property type="entry name" value="CWH43_N"/>
</dbReference>
<dbReference type="Pfam" id="PF23022">
    <property type="entry name" value="6TM_1st_PGAP2IP"/>
    <property type="match status" value="1"/>
</dbReference>
<evidence type="ECO:0000259" key="4">
    <source>
        <dbReference type="Pfam" id="PF23022"/>
    </source>
</evidence>
<evidence type="ECO:0000313" key="6">
    <source>
        <dbReference type="EMBL" id="TRM66791.1"/>
    </source>
</evidence>
<evidence type="ECO:0000256" key="1">
    <source>
        <dbReference type="SAM" id="Phobius"/>
    </source>
</evidence>
<feature type="transmembrane region" description="Helical" evidence="1">
    <location>
        <begin position="588"/>
        <end position="611"/>
    </location>
</feature>
<feature type="transmembrane region" description="Helical" evidence="1">
    <location>
        <begin position="515"/>
        <end position="534"/>
    </location>
</feature>
<feature type="domain" description="PGAP2IP first transmembrane" evidence="4">
    <location>
        <begin position="292"/>
        <end position="441"/>
    </location>
</feature>
<accession>A0A550CPR3</accession>
<dbReference type="GO" id="GO:0016020">
    <property type="term" value="C:membrane"/>
    <property type="evidence" value="ECO:0007669"/>
    <property type="project" value="GOC"/>
</dbReference>
<feature type="transmembrane region" description="Helical" evidence="1">
    <location>
        <begin position="654"/>
        <end position="670"/>
    </location>
</feature>
<sequence>MTTPGPSTALTTPAVALPGWLVARVHTVLALAAFGSALVLGCMLHYKKIVKNGVAGWPKEWWPSVSATIGDWYPERSVFQILIALTAGPRFALVYMLYYVHHSTTLLVIGVLRTFMCGGWVYITSTDGPDVHDACMIAYVVLTLPWMIGGVLCSRGKARKWRRTTASAFFVSLVPLAYFYHQHKVKRIPGAYTRRGVQTRQSAALSVRDESSRRAARRNVCSNSPPCVTRLRSCAARRLARRTELKARTVPEISITAHPIPQAAEPPVILNWFPAFLRSLSSFMSDLYLAHTFWVVFSAVQPTLFYFSIWELAIAGPELAILSALSPALLGVRAIAIWAANKEGQITMHLLSLVAVASYVLSNPLHRLLLVTPATACVTLRQAALLLQDRKGYHSIIWLLGLLMFSLTKFANHSNNPVWPFVDDASGGWNKTGVILAVLACGDLYTRQTTADVPSRKIDVSAMPQPDTHWLAAALPLGSLVFILHAYLTEAGTLTAWAWTGWHDYQPSGPMSKHAALTLLAISAGGALALSSLCNEAEKDDAEKAPSQAQQASSTGGVIAAMLSHPAWYALGSAASFVMYGYRGWAGYAGSLVTAMFWASLVPGIVARAAATGKPGRTLGTAMFIYILMILANVWTVAYAFVPGGVYLRERTDLVMVAQTLLLAPAFAWSREARLKTPVLELPRTARLRAYATLAICCILGLATSLYRQPLAAPRPYSPGPRIITAGIWTVHFGFDNAGRDSQRLISELADDMRLDVLGLLETDLHRTVFGNRDLTRLMVEKKGYFVDIGPGPNKHTWGAVLLSKFPIKHSTHHLLPSPRGELAPAITAILDVWGTDVMVVVSHNGQKEDALDRQLQSMELGRLMAEAYPMPTIFLGYVVTKPHAPKRAPYRYLVEDGLMYDIDEDDKDRWCEYILYRGLYRTAYARVSRGTVTDTEMQIGQFVVPRHGSTTGELTKDERYLRSYREDLPVEHWFPDEYYGDKRSGGKNKHFYHVFDTPLYYRLPEGAHV</sequence>
<feature type="domain" description="CWH43-like N-terminal" evidence="2">
    <location>
        <begin position="19"/>
        <end position="193"/>
    </location>
</feature>
<feature type="transmembrane region" description="Helical" evidence="1">
    <location>
        <begin position="136"/>
        <end position="153"/>
    </location>
</feature>
<keyword evidence="7" id="KW-1185">Reference proteome</keyword>
<evidence type="ECO:0000259" key="5">
    <source>
        <dbReference type="Pfam" id="PF23226"/>
    </source>
</evidence>
<dbReference type="STRING" id="97359.A0A550CPR3"/>
<organism evidence="6 7">
    <name type="scientific">Schizophyllum amplum</name>
    <dbReference type="NCBI Taxonomy" id="97359"/>
    <lineage>
        <taxon>Eukaryota</taxon>
        <taxon>Fungi</taxon>
        <taxon>Dikarya</taxon>
        <taxon>Basidiomycota</taxon>
        <taxon>Agaricomycotina</taxon>
        <taxon>Agaricomycetes</taxon>
        <taxon>Agaricomycetidae</taxon>
        <taxon>Agaricales</taxon>
        <taxon>Schizophyllaceae</taxon>
        <taxon>Schizophyllum</taxon>
    </lineage>
</organism>
<dbReference type="PANTHER" id="PTHR14859">
    <property type="entry name" value="CALCOFLUOR WHITE HYPERSENSITIVE PROTEIN PRECURSOR"/>
    <property type="match status" value="1"/>
</dbReference>
<feature type="transmembrane region" description="Helical" evidence="1">
    <location>
        <begin position="28"/>
        <end position="46"/>
    </location>
</feature>
<feature type="transmembrane region" description="Helical" evidence="1">
    <location>
        <begin position="690"/>
        <end position="707"/>
    </location>
</feature>
<dbReference type="Pfam" id="PF10277">
    <property type="entry name" value="Frag1"/>
    <property type="match status" value="1"/>
</dbReference>
<feature type="domain" description="PGAP2IP second transmembrane" evidence="3">
    <location>
        <begin position="561"/>
        <end position="672"/>
    </location>
</feature>
<dbReference type="InterPro" id="IPR053912">
    <property type="entry name" value="PGAP2IP_TM_1nd"/>
</dbReference>
<dbReference type="InterPro" id="IPR051916">
    <property type="entry name" value="GPI-anchor_lipid_remodeler"/>
</dbReference>
<feature type="transmembrane region" description="Helical" evidence="1">
    <location>
        <begin position="105"/>
        <end position="124"/>
    </location>
</feature>
<reference evidence="6 7" key="1">
    <citation type="journal article" date="2019" name="New Phytol.">
        <title>Comparative genomics reveals unique wood-decay strategies and fruiting body development in the Schizophyllaceae.</title>
        <authorList>
            <person name="Almasi E."/>
            <person name="Sahu N."/>
            <person name="Krizsan K."/>
            <person name="Balint B."/>
            <person name="Kovacs G.M."/>
            <person name="Kiss B."/>
            <person name="Cseklye J."/>
            <person name="Drula E."/>
            <person name="Henrissat B."/>
            <person name="Nagy I."/>
            <person name="Chovatia M."/>
            <person name="Adam C."/>
            <person name="LaButti K."/>
            <person name="Lipzen A."/>
            <person name="Riley R."/>
            <person name="Grigoriev I.V."/>
            <person name="Nagy L.G."/>
        </authorList>
    </citation>
    <scope>NUCLEOTIDE SEQUENCE [LARGE SCALE GENOMIC DNA]</scope>
    <source>
        <strain evidence="6 7">NL-1724</strain>
    </source>
</reference>
<feature type="transmembrane region" description="Helical" evidence="1">
    <location>
        <begin position="470"/>
        <end position="488"/>
    </location>
</feature>
<dbReference type="InterPro" id="IPR057315">
    <property type="entry name" value="Exo_endo_phos_PGAP2IP_C"/>
</dbReference>
<dbReference type="Gene3D" id="3.60.10.10">
    <property type="entry name" value="Endonuclease/exonuclease/phosphatase"/>
    <property type="match status" value="1"/>
</dbReference>
<dbReference type="PANTHER" id="PTHR14859:SF1">
    <property type="entry name" value="PGAP2-INTERACTING PROTEIN"/>
    <property type="match status" value="1"/>
</dbReference>
<comment type="caution">
    <text evidence="6">The sequence shown here is derived from an EMBL/GenBank/DDBJ whole genome shotgun (WGS) entry which is preliminary data.</text>
</comment>
<feature type="transmembrane region" description="Helical" evidence="1">
    <location>
        <begin position="555"/>
        <end position="582"/>
    </location>
</feature>
<dbReference type="Pfam" id="PF23226">
    <property type="entry name" value="Exo_endo_phos_PGAP2IP"/>
    <property type="match status" value="1"/>
</dbReference>
<feature type="transmembrane region" description="Helical" evidence="1">
    <location>
        <begin position="319"/>
        <end position="340"/>
    </location>
</feature>
<dbReference type="Pfam" id="PF23021">
    <property type="entry name" value="6TM_2nd_PGAP2IP"/>
    <property type="match status" value="2"/>
</dbReference>